<name>A0A916ZLG9_9FLAO</name>
<sequence length="334" mass="37652">MWQDVFFENPEWFWLFLLLPVVGAWHFVKRNKENAVVHISSVKGFEKSNSILPKLRPILYVLRLVSLALLITAMARPRTVDVTSQIKGTDGVDIVIAADISTSMLAQDFKPNRLEALKKVASEFVDRRKTDRIGVVIYAGESYTKTPLTSDKALVKNAISEIDFTDAIDGGTAIGMGIATSVNRLKDSKAESKVIILLTDGVNNSGFIDPEIATELAMEYGIKIYAIGIGTQGKAMSPVAILPNGQFQYRPVEVEIDEELLRRISKLTEGKYYRATNLKKLEEIYEEIDALEKTEIEEEKFYDYEEKFKPLVMLGLVLLLLEFILKNTLFRSFV</sequence>
<feature type="transmembrane region" description="Helical" evidence="5">
    <location>
        <begin position="308"/>
        <end position="325"/>
    </location>
</feature>
<dbReference type="InterPro" id="IPR024163">
    <property type="entry name" value="Aerotolerance_reg_N"/>
</dbReference>
<evidence type="ECO:0000313" key="7">
    <source>
        <dbReference type="EMBL" id="GGE03427.1"/>
    </source>
</evidence>
<dbReference type="PANTHER" id="PTHR22550:SF5">
    <property type="entry name" value="LEUCINE ZIPPER PROTEIN 4"/>
    <property type="match status" value="1"/>
</dbReference>
<evidence type="ECO:0000256" key="4">
    <source>
        <dbReference type="ARBA" id="ARBA00023136"/>
    </source>
</evidence>
<evidence type="ECO:0000256" key="2">
    <source>
        <dbReference type="ARBA" id="ARBA00022692"/>
    </source>
</evidence>
<evidence type="ECO:0000256" key="3">
    <source>
        <dbReference type="ARBA" id="ARBA00022989"/>
    </source>
</evidence>
<protein>
    <submittedName>
        <fullName evidence="7">BatA protein</fullName>
    </submittedName>
</protein>
<dbReference type="Proteomes" id="UP000599688">
    <property type="component" value="Unassembled WGS sequence"/>
</dbReference>
<dbReference type="Pfam" id="PF00092">
    <property type="entry name" value="VWA"/>
    <property type="match status" value="1"/>
</dbReference>
<feature type="transmembrane region" description="Helical" evidence="5">
    <location>
        <begin position="12"/>
        <end position="28"/>
    </location>
</feature>
<dbReference type="EMBL" id="BMGL01000001">
    <property type="protein sequence ID" value="GGE03427.1"/>
    <property type="molecule type" value="Genomic_DNA"/>
</dbReference>
<dbReference type="SMART" id="SM00327">
    <property type="entry name" value="VWA"/>
    <property type="match status" value="1"/>
</dbReference>
<keyword evidence="4 5" id="KW-0472">Membrane</keyword>
<evidence type="ECO:0000313" key="8">
    <source>
        <dbReference type="Proteomes" id="UP000599688"/>
    </source>
</evidence>
<organism evidence="7 8">
    <name type="scientific">Psychroflexus salis</name>
    <dbReference type="NCBI Taxonomy" id="1526574"/>
    <lineage>
        <taxon>Bacteria</taxon>
        <taxon>Pseudomonadati</taxon>
        <taxon>Bacteroidota</taxon>
        <taxon>Flavobacteriia</taxon>
        <taxon>Flavobacteriales</taxon>
        <taxon>Flavobacteriaceae</taxon>
        <taxon>Psychroflexus</taxon>
    </lineage>
</organism>
<evidence type="ECO:0000256" key="1">
    <source>
        <dbReference type="ARBA" id="ARBA00022475"/>
    </source>
</evidence>
<dbReference type="InterPro" id="IPR036465">
    <property type="entry name" value="vWFA_dom_sf"/>
</dbReference>
<dbReference type="PANTHER" id="PTHR22550">
    <property type="entry name" value="SPORE GERMINATION PROTEIN"/>
    <property type="match status" value="1"/>
</dbReference>
<reference evidence="7 8" key="1">
    <citation type="journal article" date="2014" name="Int. J. Syst. Evol. Microbiol.">
        <title>Complete genome sequence of Corynebacterium casei LMG S-19264T (=DSM 44701T), isolated from a smear-ripened cheese.</title>
        <authorList>
            <consortium name="US DOE Joint Genome Institute (JGI-PGF)"/>
            <person name="Walter F."/>
            <person name="Albersmeier A."/>
            <person name="Kalinowski J."/>
            <person name="Ruckert C."/>
        </authorList>
    </citation>
    <scope>NUCLEOTIDE SEQUENCE [LARGE SCALE GENOMIC DNA]</scope>
    <source>
        <strain evidence="7 8">CGMCC 1.12925</strain>
    </source>
</reference>
<dbReference type="InterPro" id="IPR033881">
    <property type="entry name" value="vWA_BatA_type"/>
</dbReference>
<dbReference type="PROSITE" id="PS50234">
    <property type="entry name" value="VWFA"/>
    <property type="match status" value="1"/>
</dbReference>
<keyword evidence="1" id="KW-1003">Cell membrane</keyword>
<dbReference type="InterPro" id="IPR050768">
    <property type="entry name" value="UPF0353/GerABKA_families"/>
</dbReference>
<dbReference type="RefSeq" id="WP_188404830.1">
    <property type="nucleotide sequence ID" value="NZ_BMGL01000001.1"/>
</dbReference>
<dbReference type="Gene3D" id="3.40.50.410">
    <property type="entry name" value="von Willebrand factor, type A domain"/>
    <property type="match status" value="1"/>
</dbReference>
<dbReference type="AlphaFoldDB" id="A0A916ZLG9"/>
<proteinExistence type="predicted"/>
<dbReference type="InterPro" id="IPR002035">
    <property type="entry name" value="VWF_A"/>
</dbReference>
<keyword evidence="3 5" id="KW-1133">Transmembrane helix</keyword>
<accession>A0A916ZLG9</accession>
<dbReference type="SUPFAM" id="SSF53300">
    <property type="entry name" value="vWA-like"/>
    <property type="match status" value="1"/>
</dbReference>
<gene>
    <name evidence="7" type="primary">batA</name>
    <name evidence="7" type="ORF">GCM10010831_01320</name>
</gene>
<evidence type="ECO:0000256" key="5">
    <source>
        <dbReference type="SAM" id="Phobius"/>
    </source>
</evidence>
<feature type="domain" description="VWFA" evidence="6">
    <location>
        <begin position="93"/>
        <end position="288"/>
    </location>
</feature>
<dbReference type="CDD" id="cd01467">
    <property type="entry name" value="vWA_BatA_type"/>
    <property type="match status" value="1"/>
</dbReference>
<comment type="caution">
    <text evidence="7">The sequence shown here is derived from an EMBL/GenBank/DDBJ whole genome shotgun (WGS) entry which is preliminary data.</text>
</comment>
<keyword evidence="2 5" id="KW-0812">Transmembrane</keyword>
<keyword evidence="8" id="KW-1185">Reference proteome</keyword>
<evidence type="ECO:0000259" key="6">
    <source>
        <dbReference type="PROSITE" id="PS50234"/>
    </source>
</evidence>
<dbReference type="Pfam" id="PF07584">
    <property type="entry name" value="BatA"/>
    <property type="match status" value="1"/>
</dbReference>